<evidence type="ECO:0000313" key="2">
    <source>
        <dbReference type="Proteomes" id="UP001140217"/>
    </source>
</evidence>
<name>A0A9W8HC54_9FUNG</name>
<dbReference type="EMBL" id="JANBUL010000199">
    <property type="protein sequence ID" value="KAJ2778999.1"/>
    <property type="molecule type" value="Genomic_DNA"/>
</dbReference>
<organism evidence="1 2">
    <name type="scientific">Coemansia javaensis</name>
    <dbReference type="NCBI Taxonomy" id="2761396"/>
    <lineage>
        <taxon>Eukaryota</taxon>
        <taxon>Fungi</taxon>
        <taxon>Fungi incertae sedis</taxon>
        <taxon>Zoopagomycota</taxon>
        <taxon>Kickxellomycotina</taxon>
        <taxon>Kickxellomycetes</taxon>
        <taxon>Kickxellales</taxon>
        <taxon>Kickxellaceae</taxon>
        <taxon>Coemansia</taxon>
    </lineage>
</organism>
<dbReference type="Proteomes" id="UP001140217">
    <property type="component" value="Unassembled WGS sequence"/>
</dbReference>
<reference evidence="1" key="1">
    <citation type="submission" date="2022-07" db="EMBL/GenBank/DDBJ databases">
        <title>Phylogenomic reconstructions and comparative analyses of Kickxellomycotina fungi.</title>
        <authorList>
            <person name="Reynolds N.K."/>
            <person name="Stajich J.E."/>
            <person name="Barry K."/>
            <person name="Grigoriev I.V."/>
            <person name="Crous P."/>
            <person name="Smith M.E."/>
        </authorList>
    </citation>
    <scope>NUCLEOTIDE SEQUENCE</scope>
    <source>
        <strain evidence="1">NBRC 105414</strain>
    </source>
</reference>
<keyword evidence="2" id="KW-1185">Reference proteome</keyword>
<protein>
    <submittedName>
        <fullName evidence="1">Uncharacterized protein</fullName>
    </submittedName>
</protein>
<evidence type="ECO:0000313" key="1">
    <source>
        <dbReference type="EMBL" id="KAJ2778999.1"/>
    </source>
</evidence>
<comment type="caution">
    <text evidence="1">The sequence shown here is derived from an EMBL/GenBank/DDBJ whole genome shotgun (WGS) entry which is preliminary data.</text>
</comment>
<proteinExistence type="predicted"/>
<dbReference type="AlphaFoldDB" id="A0A9W8HC54"/>
<accession>A0A9W8HC54</accession>
<sequence length="146" mass="15575">MGASTSDDVWDLDQDDLGSERAVAAQTQAQLERVLSNAGYRSGVDAAKGDFLQEGFDEAFAPALEHGRTLGALLGALVAHRMLCRKLGVAPCVAGLDDLIARLRAFSHDAAFDLDAIRRMAPDPTTDAFRALADEAFRAVDALESQ</sequence>
<dbReference type="OrthoDB" id="20086at2759"/>
<gene>
    <name evidence="1" type="ORF">H4R18_004273</name>
</gene>